<keyword evidence="1" id="KW-0812">Transmembrane</keyword>
<feature type="transmembrane region" description="Helical" evidence="1">
    <location>
        <begin position="12"/>
        <end position="36"/>
    </location>
</feature>
<keyword evidence="1" id="KW-0472">Membrane</keyword>
<protein>
    <submittedName>
        <fullName evidence="2">Uncharacterized protein</fullName>
    </submittedName>
</protein>
<sequence>MKTLLSGIGKVIKFIFGTIAVVGLFGLLIGMLIGIAI</sequence>
<dbReference type="EMBL" id="BK016270">
    <property type="protein sequence ID" value="DAG06387.1"/>
    <property type="molecule type" value="Genomic_DNA"/>
</dbReference>
<name>A0A8S5VIF9_9CAUD</name>
<keyword evidence="1" id="KW-1133">Transmembrane helix</keyword>
<evidence type="ECO:0000313" key="2">
    <source>
        <dbReference type="EMBL" id="DAG06387.1"/>
    </source>
</evidence>
<proteinExistence type="predicted"/>
<evidence type="ECO:0000256" key="1">
    <source>
        <dbReference type="SAM" id="Phobius"/>
    </source>
</evidence>
<reference evidence="2" key="1">
    <citation type="journal article" date="2021" name="Proc. Natl. Acad. Sci. U.S.A.">
        <title>A Catalog of Tens of Thousands of Viruses from Human Metagenomes Reveals Hidden Associations with Chronic Diseases.</title>
        <authorList>
            <person name="Tisza M.J."/>
            <person name="Buck C.B."/>
        </authorList>
    </citation>
    <scope>NUCLEOTIDE SEQUENCE</scope>
    <source>
        <strain evidence="2">Cthu813</strain>
    </source>
</reference>
<organism evidence="2">
    <name type="scientific">Siphoviridae sp. cthu813</name>
    <dbReference type="NCBI Taxonomy" id="2825618"/>
    <lineage>
        <taxon>Viruses</taxon>
        <taxon>Duplodnaviria</taxon>
        <taxon>Heunggongvirae</taxon>
        <taxon>Uroviricota</taxon>
        <taxon>Caudoviricetes</taxon>
    </lineage>
</organism>
<accession>A0A8S5VIF9</accession>